<keyword evidence="1" id="KW-1133">Transmembrane helix</keyword>
<gene>
    <name evidence="2" type="ORF">QJV33_11435</name>
</gene>
<keyword evidence="1" id="KW-0812">Transmembrane</keyword>
<proteinExistence type="predicted"/>
<evidence type="ECO:0000256" key="1">
    <source>
        <dbReference type="SAM" id="Phobius"/>
    </source>
</evidence>
<feature type="transmembrane region" description="Helical" evidence="1">
    <location>
        <begin position="44"/>
        <end position="65"/>
    </location>
</feature>
<accession>A0ABT6QAR8</accession>
<name>A0ABT6QAR8_9PROT</name>
<dbReference type="EMBL" id="JASBAN010000003">
    <property type="protein sequence ID" value="MDI2113881.1"/>
    <property type="molecule type" value="Genomic_DNA"/>
</dbReference>
<dbReference type="Proteomes" id="UP001431775">
    <property type="component" value="Unassembled WGS sequence"/>
</dbReference>
<reference evidence="2" key="1">
    <citation type="submission" date="2023-05" db="EMBL/GenBank/DDBJ databases">
        <title>Whole genome sequence of Commensalibacter sp.</title>
        <authorList>
            <person name="Charoenyingcharoen P."/>
            <person name="Yukphan P."/>
        </authorList>
    </citation>
    <scope>NUCLEOTIDE SEQUENCE</scope>
    <source>
        <strain evidence="2">TBRC 10068</strain>
    </source>
</reference>
<organism evidence="2 3">
    <name type="scientific">Commensalibacter nepenthis</name>
    <dbReference type="NCBI Taxonomy" id="3043872"/>
    <lineage>
        <taxon>Bacteria</taxon>
        <taxon>Pseudomonadati</taxon>
        <taxon>Pseudomonadota</taxon>
        <taxon>Alphaproteobacteria</taxon>
        <taxon>Acetobacterales</taxon>
        <taxon>Acetobacteraceae</taxon>
    </lineage>
</organism>
<comment type="caution">
    <text evidence="2">The sequence shown here is derived from an EMBL/GenBank/DDBJ whole genome shotgun (WGS) entry which is preliminary data.</text>
</comment>
<evidence type="ECO:0000313" key="3">
    <source>
        <dbReference type="Proteomes" id="UP001431775"/>
    </source>
</evidence>
<sequence>MFKLSKISISILTFITLSCMQAMAAIACVFYLILAIFFGHFFKFLFISIEMAVLVYLIHIGLKAIDGGFSYRLIKSIGDIAKKRNNY</sequence>
<evidence type="ECO:0000313" key="2">
    <source>
        <dbReference type="EMBL" id="MDI2113881.1"/>
    </source>
</evidence>
<dbReference type="RefSeq" id="WP_281463531.1">
    <property type="nucleotide sequence ID" value="NZ_JASBAN010000003.1"/>
</dbReference>
<protein>
    <submittedName>
        <fullName evidence="2">Uncharacterized protein</fullName>
    </submittedName>
</protein>
<keyword evidence="1" id="KW-0472">Membrane</keyword>
<keyword evidence="3" id="KW-1185">Reference proteome</keyword>
<feature type="transmembrane region" description="Helical" evidence="1">
    <location>
        <begin position="12"/>
        <end position="38"/>
    </location>
</feature>
<dbReference type="PROSITE" id="PS51257">
    <property type="entry name" value="PROKAR_LIPOPROTEIN"/>
    <property type="match status" value="1"/>
</dbReference>